<comment type="cofactor">
    <cofactor evidence="1">
        <name>[3Fe-4S] cluster</name>
        <dbReference type="ChEBI" id="CHEBI:21137"/>
    </cofactor>
</comment>
<organism evidence="9 10">
    <name type="scientific">Kineosporia corallincola</name>
    <dbReference type="NCBI Taxonomy" id="2835133"/>
    <lineage>
        <taxon>Bacteria</taxon>
        <taxon>Bacillati</taxon>
        <taxon>Actinomycetota</taxon>
        <taxon>Actinomycetes</taxon>
        <taxon>Kineosporiales</taxon>
        <taxon>Kineosporiaceae</taxon>
        <taxon>Kineosporia</taxon>
    </lineage>
</organism>
<dbReference type="PANTHER" id="PTHR36923">
    <property type="entry name" value="FERREDOXIN"/>
    <property type="match status" value="1"/>
</dbReference>
<evidence type="ECO:0000256" key="1">
    <source>
        <dbReference type="ARBA" id="ARBA00001927"/>
    </source>
</evidence>
<dbReference type="InterPro" id="IPR051269">
    <property type="entry name" value="Fe-S_cluster_ET"/>
</dbReference>
<evidence type="ECO:0000313" key="10">
    <source>
        <dbReference type="Proteomes" id="UP001197247"/>
    </source>
</evidence>
<dbReference type="InterPro" id="IPR001080">
    <property type="entry name" value="3Fe4S_ferredoxin"/>
</dbReference>
<evidence type="ECO:0000256" key="6">
    <source>
        <dbReference type="ARBA" id="ARBA00023014"/>
    </source>
</evidence>
<gene>
    <name evidence="9" type="ORF">KIH74_30325</name>
</gene>
<accession>A0ABS5TQ91</accession>
<keyword evidence="4 8" id="KW-0249">Electron transport</keyword>
<dbReference type="Gene3D" id="3.30.70.20">
    <property type="match status" value="1"/>
</dbReference>
<comment type="function">
    <text evidence="8">Ferredoxins are iron-sulfur proteins that transfer electrons in a wide variety of metabolic reactions.</text>
</comment>
<keyword evidence="3 8" id="KW-0479">Metal-binding</keyword>
<reference evidence="9 10" key="1">
    <citation type="submission" date="2021-05" db="EMBL/GenBank/DDBJ databases">
        <title>Kineosporia and Streptomyces sp. nov. two new marine actinobacteria isolated from Coral.</title>
        <authorList>
            <person name="Buangrab K."/>
            <person name="Sutthacheep M."/>
            <person name="Yeemin T."/>
            <person name="Harunari E."/>
            <person name="Igarashi Y."/>
            <person name="Kanchanasin P."/>
            <person name="Tanasupawat S."/>
            <person name="Phongsopitanun W."/>
        </authorList>
    </citation>
    <scope>NUCLEOTIDE SEQUENCE [LARGE SCALE GENOMIC DNA]</scope>
    <source>
        <strain evidence="9 10">J2-2</strain>
    </source>
</reference>
<dbReference type="Pfam" id="PF13370">
    <property type="entry name" value="Fer4_13"/>
    <property type="match status" value="1"/>
</dbReference>
<evidence type="ECO:0000313" key="9">
    <source>
        <dbReference type="EMBL" id="MBT0773280.1"/>
    </source>
</evidence>
<keyword evidence="2 8" id="KW-0813">Transport</keyword>
<evidence type="ECO:0000256" key="2">
    <source>
        <dbReference type="ARBA" id="ARBA00022448"/>
    </source>
</evidence>
<proteinExistence type="predicted"/>
<keyword evidence="5 8" id="KW-0408">Iron</keyword>
<name>A0ABS5TQ91_9ACTN</name>
<sequence>MRVEFDEPRCVAAGQCALVAPDLFDQREDDGVAVVLEAEPSREQHDEAREAAAVCPAAAIRLVEE</sequence>
<dbReference type="RefSeq" id="WP_214159819.1">
    <property type="nucleotide sequence ID" value="NZ_JAHBAY010000016.1"/>
</dbReference>
<evidence type="ECO:0000256" key="5">
    <source>
        <dbReference type="ARBA" id="ARBA00023004"/>
    </source>
</evidence>
<dbReference type="Proteomes" id="UP001197247">
    <property type="component" value="Unassembled WGS sequence"/>
</dbReference>
<keyword evidence="10" id="KW-1185">Reference proteome</keyword>
<keyword evidence="7" id="KW-0003">3Fe-4S</keyword>
<dbReference type="EMBL" id="JAHBAY010000016">
    <property type="protein sequence ID" value="MBT0773280.1"/>
    <property type="molecule type" value="Genomic_DNA"/>
</dbReference>
<comment type="caution">
    <text evidence="9">The sequence shown here is derived from an EMBL/GenBank/DDBJ whole genome shotgun (WGS) entry which is preliminary data.</text>
</comment>
<evidence type="ECO:0000256" key="3">
    <source>
        <dbReference type="ARBA" id="ARBA00022723"/>
    </source>
</evidence>
<dbReference type="PRINTS" id="PR00352">
    <property type="entry name" value="3FE4SFRDOXIN"/>
</dbReference>
<keyword evidence="6 8" id="KW-0411">Iron-sulfur</keyword>
<protein>
    <recommendedName>
        <fullName evidence="8">Ferredoxin</fullName>
    </recommendedName>
</protein>
<evidence type="ECO:0000256" key="7">
    <source>
        <dbReference type="ARBA" id="ARBA00023291"/>
    </source>
</evidence>
<evidence type="ECO:0000256" key="8">
    <source>
        <dbReference type="RuleBase" id="RU368020"/>
    </source>
</evidence>
<dbReference type="SUPFAM" id="SSF54862">
    <property type="entry name" value="4Fe-4S ferredoxins"/>
    <property type="match status" value="1"/>
</dbReference>
<dbReference type="PANTHER" id="PTHR36923:SF3">
    <property type="entry name" value="FERREDOXIN"/>
    <property type="match status" value="1"/>
</dbReference>
<evidence type="ECO:0000256" key="4">
    <source>
        <dbReference type="ARBA" id="ARBA00022982"/>
    </source>
</evidence>